<gene>
    <name evidence="5" type="primary">yifB</name>
    <name evidence="5" type="ORF">PMYSY11_1337</name>
</gene>
<accession>A0A653E0X8</accession>
<dbReference type="InterPro" id="IPR014721">
    <property type="entry name" value="Ribsml_uS5_D2-typ_fold_subgr"/>
</dbReference>
<evidence type="ECO:0000256" key="2">
    <source>
        <dbReference type="ARBA" id="ARBA00022741"/>
    </source>
</evidence>
<dbReference type="AlphaFoldDB" id="A0A653E0X8"/>
<evidence type="ECO:0000256" key="3">
    <source>
        <dbReference type="ARBA" id="ARBA00022840"/>
    </source>
</evidence>
<dbReference type="PANTHER" id="PTHR32039:SF7">
    <property type="entry name" value="COMPETENCE PROTEIN COMM"/>
    <property type="match status" value="1"/>
</dbReference>
<dbReference type="GO" id="GO:0005524">
    <property type="term" value="F:ATP binding"/>
    <property type="evidence" value="ECO:0007669"/>
    <property type="project" value="UniProtKB-KW"/>
</dbReference>
<reference evidence="5" key="1">
    <citation type="submission" date="2019-02" db="EMBL/GenBank/DDBJ databases">
        <authorList>
            <consortium name="Genoscope - CEA"/>
            <person name="William W."/>
        </authorList>
    </citation>
    <scope>NUCLEOTIDE SEQUENCE [LARGE SCALE GENOMIC DNA]</scope>
    <source>
        <strain evidence="5">YSy11</strain>
    </source>
</reference>
<dbReference type="InterPro" id="IPR025158">
    <property type="entry name" value="Mg_chelat-rel_C"/>
</dbReference>
<keyword evidence="3" id="KW-0067">ATP-binding</keyword>
<evidence type="ECO:0000313" key="5">
    <source>
        <dbReference type="EMBL" id="VEV96384.1"/>
    </source>
</evidence>
<dbReference type="SMART" id="SM00382">
    <property type="entry name" value="AAA"/>
    <property type="match status" value="1"/>
</dbReference>
<protein>
    <submittedName>
        <fullName evidence="5">Putative bifunctional enzyme and transcriptional regulator</fullName>
    </submittedName>
</protein>
<dbReference type="PRINTS" id="PR01657">
    <property type="entry name" value="MCMFAMILY"/>
</dbReference>
<feature type="domain" description="AAA+ ATPase" evidence="4">
    <location>
        <begin position="210"/>
        <end position="370"/>
    </location>
</feature>
<dbReference type="InterPro" id="IPR003593">
    <property type="entry name" value="AAA+_ATPase"/>
</dbReference>
<name>A0A653E0X8_9PSED</name>
<dbReference type="PANTHER" id="PTHR32039">
    <property type="entry name" value="MAGNESIUM-CHELATASE SUBUNIT CHLI"/>
    <property type="match status" value="1"/>
</dbReference>
<evidence type="ECO:0000259" key="4">
    <source>
        <dbReference type="SMART" id="SM00382"/>
    </source>
</evidence>
<dbReference type="NCBIfam" id="NF007365">
    <property type="entry name" value="PRK09862.1"/>
    <property type="match status" value="1"/>
</dbReference>
<comment type="similarity">
    <text evidence="1">Belongs to the Mg-chelatase subunits D/I family. ComM subfamily.</text>
</comment>
<dbReference type="RefSeq" id="WP_150547888.1">
    <property type="nucleotide sequence ID" value="NZ_LR215729.2"/>
</dbReference>
<dbReference type="InterPro" id="IPR020568">
    <property type="entry name" value="Ribosomal_Su5_D2-typ_SF"/>
</dbReference>
<keyword evidence="2" id="KW-0547">Nucleotide-binding</keyword>
<dbReference type="Pfam" id="PF01078">
    <property type="entry name" value="Mg_chelatase"/>
    <property type="match status" value="1"/>
</dbReference>
<dbReference type="InterPro" id="IPR027417">
    <property type="entry name" value="P-loop_NTPase"/>
</dbReference>
<dbReference type="Pfam" id="PF13541">
    <property type="entry name" value="ChlI"/>
    <property type="match status" value="1"/>
</dbReference>
<dbReference type="InterPro" id="IPR001208">
    <property type="entry name" value="MCM_dom"/>
</dbReference>
<dbReference type="Gene3D" id="3.40.50.300">
    <property type="entry name" value="P-loop containing nucleotide triphosphate hydrolases"/>
    <property type="match status" value="1"/>
</dbReference>
<dbReference type="EMBL" id="LR215729">
    <property type="protein sequence ID" value="VEV96384.1"/>
    <property type="molecule type" value="Genomic_DNA"/>
</dbReference>
<dbReference type="SUPFAM" id="SSF54211">
    <property type="entry name" value="Ribosomal protein S5 domain 2-like"/>
    <property type="match status" value="1"/>
</dbReference>
<dbReference type="InterPro" id="IPR000523">
    <property type="entry name" value="Mg_chelatse_chII-like_cat_dom"/>
</dbReference>
<dbReference type="InterPro" id="IPR004482">
    <property type="entry name" value="Mg_chelat-rel"/>
</dbReference>
<dbReference type="NCBIfam" id="TIGR00368">
    <property type="entry name" value="YifB family Mg chelatase-like AAA ATPase"/>
    <property type="match status" value="1"/>
</dbReference>
<organism evidence="5">
    <name type="scientific">Pseudomonas marincola</name>
    <dbReference type="NCBI Taxonomy" id="437900"/>
    <lineage>
        <taxon>Bacteria</taxon>
        <taxon>Pseudomonadati</taxon>
        <taxon>Pseudomonadota</taxon>
        <taxon>Gammaproteobacteria</taxon>
        <taxon>Pseudomonadales</taxon>
        <taxon>Pseudomonadaceae</taxon>
        <taxon>Pseudomonas</taxon>
    </lineage>
</organism>
<dbReference type="Pfam" id="PF13335">
    <property type="entry name" value="Mg_chelatase_C"/>
    <property type="match status" value="1"/>
</dbReference>
<dbReference type="Gene3D" id="3.30.230.10">
    <property type="match status" value="1"/>
</dbReference>
<dbReference type="InterPro" id="IPR045006">
    <property type="entry name" value="CHLI-like"/>
</dbReference>
<sequence length="502" mass="53525">MSLAIVHSRAQVGVEAPPVTVEAHLANGLPSLALVGLPETAVKESKDRVRSAILNCEFDFPSRRITLNLAPADLPKDGGRFDLAIALGILAASSQIPPEALAQVECLGELALSGAIRPVQGVLPAALAARSCARTLVVPKANAEEASLATGLIVIAADHLLELAAHFNGSSPIEPFVSQGLLRQTRPYPDLAEVQGQTAAKRALLVAAAGSHNLLLSGPPGTGKTLLASRLPGLLPPLDEQEALEVAAIQSVASHNPLEAWPQRPFRNPHHSASAPALVGGGSRPQPGEITLAHQGVLFLDELPEFDRKVLEVLREPLESGQIVIARARDKVRFPARFQLVAAMNPCPCGFLGDPSGRCRCSQEQIQRYRSKLSGPLLDRIDLHITVAREATALHVATDSHSHNGPDTATCALQVARARQLQLQRQGCANAFLDLAGLRQHCALSTADQTWLENACERLALSLRAAHRVLKVARTLADLESAPDINRQQLAEALQYRDHPQG</sequence>
<dbReference type="SUPFAM" id="SSF52540">
    <property type="entry name" value="P-loop containing nucleoside triphosphate hydrolases"/>
    <property type="match status" value="1"/>
</dbReference>
<proteinExistence type="inferred from homology"/>
<dbReference type="GO" id="GO:0003677">
    <property type="term" value="F:DNA binding"/>
    <property type="evidence" value="ECO:0007669"/>
    <property type="project" value="InterPro"/>
</dbReference>
<evidence type="ECO:0000256" key="1">
    <source>
        <dbReference type="ARBA" id="ARBA00006354"/>
    </source>
</evidence>